<organism evidence="2 3">
    <name type="scientific">Ramazzottius varieornatus</name>
    <name type="common">Water bear</name>
    <name type="synonym">Tardigrade</name>
    <dbReference type="NCBI Taxonomy" id="947166"/>
    <lineage>
        <taxon>Eukaryota</taxon>
        <taxon>Metazoa</taxon>
        <taxon>Ecdysozoa</taxon>
        <taxon>Tardigrada</taxon>
        <taxon>Eutardigrada</taxon>
        <taxon>Parachela</taxon>
        <taxon>Hypsibioidea</taxon>
        <taxon>Ramazzottiidae</taxon>
        <taxon>Ramazzottius</taxon>
    </lineage>
</organism>
<accession>A0A1D1VL09</accession>
<keyword evidence="3" id="KW-1185">Reference proteome</keyword>
<protein>
    <submittedName>
        <fullName evidence="2">Uncharacterized protein</fullName>
    </submittedName>
</protein>
<dbReference type="EMBL" id="BDGG01000005">
    <property type="protein sequence ID" value="GAU99168.1"/>
    <property type="molecule type" value="Genomic_DNA"/>
</dbReference>
<gene>
    <name evidence="2" type="primary">RvY_10205-1</name>
    <name evidence="2" type="synonym">RvY_10205.1</name>
    <name evidence="2" type="ORF">RvY_10205</name>
</gene>
<feature type="compositionally biased region" description="Basic residues" evidence="1">
    <location>
        <begin position="1"/>
        <end position="10"/>
    </location>
</feature>
<dbReference type="AlphaFoldDB" id="A0A1D1VL09"/>
<sequence length="56" mass="6305">MERTSRRKNPVNKEKTSNERKIRRGVVGLSRALIEPLNHLAAHVIADPVGFVKDTV</sequence>
<reference evidence="2 3" key="1">
    <citation type="journal article" date="2016" name="Nat. Commun.">
        <title>Extremotolerant tardigrade genome and improved radiotolerance of human cultured cells by tardigrade-unique protein.</title>
        <authorList>
            <person name="Hashimoto T."/>
            <person name="Horikawa D.D."/>
            <person name="Saito Y."/>
            <person name="Kuwahara H."/>
            <person name="Kozuka-Hata H."/>
            <person name="Shin-I T."/>
            <person name="Minakuchi Y."/>
            <person name="Ohishi K."/>
            <person name="Motoyama A."/>
            <person name="Aizu T."/>
            <person name="Enomoto A."/>
            <person name="Kondo K."/>
            <person name="Tanaka S."/>
            <person name="Hara Y."/>
            <person name="Koshikawa S."/>
            <person name="Sagara H."/>
            <person name="Miura T."/>
            <person name="Yokobori S."/>
            <person name="Miyagawa K."/>
            <person name="Suzuki Y."/>
            <person name="Kubo T."/>
            <person name="Oyama M."/>
            <person name="Kohara Y."/>
            <person name="Fujiyama A."/>
            <person name="Arakawa K."/>
            <person name="Katayama T."/>
            <person name="Toyoda A."/>
            <person name="Kunieda T."/>
        </authorList>
    </citation>
    <scope>NUCLEOTIDE SEQUENCE [LARGE SCALE GENOMIC DNA]</scope>
    <source>
        <strain evidence="2 3">YOKOZUNA-1</strain>
    </source>
</reference>
<evidence type="ECO:0000313" key="2">
    <source>
        <dbReference type="EMBL" id="GAU99168.1"/>
    </source>
</evidence>
<evidence type="ECO:0000313" key="3">
    <source>
        <dbReference type="Proteomes" id="UP000186922"/>
    </source>
</evidence>
<name>A0A1D1VL09_RAMVA</name>
<dbReference type="Proteomes" id="UP000186922">
    <property type="component" value="Unassembled WGS sequence"/>
</dbReference>
<comment type="caution">
    <text evidence="2">The sequence shown here is derived from an EMBL/GenBank/DDBJ whole genome shotgun (WGS) entry which is preliminary data.</text>
</comment>
<evidence type="ECO:0000256" key="1">
    <source>
        <dbReference type="SAM" id="MobiDB-lite"/>
    </source>
</evidence>
<feature type="region of interest" description="Disordered" evidence="1">
    <location>
        <begin position="1"/>
        <end position="22"/>
    </location>
</feature>
<proteinExistence type="predicted"/>
<feature type="compositionally biased region" description="Basic and acidic residues" evidence="1">
    <location>
        <begin position="11"/>
        <end position="20"/>
    </location>
</feature>